<dbReference type="GO" id="GO:0140359">
    <property type="term" value="F:ABC-type transporter activity"/>
    <property type="evidence" value="ECO:0007669"/>
    <property type="project" value="InterPro"/>
</dbReference>
<keyword evidence="6" id="KW-0547">Nucleotide-binding</keyword>
<comment type="subcellular location">
    <subcellularLocation>
        <location evidence="1">Cell inner membrane</location>
        <topology evidence="1">Multi-pass membrane protein</topology>
    </subcellularLocation>
</comment>
<evidence type="ECO:0000256" key="9">
    <source>
        <dbReference type="ARBA" id="ARBA00023136"/>
    </source>
</evidence>
<comment type="caution">
    <text evidence="14">The sequence shown here is derived from an EMBL/GenBank/DDBJ whole genome shotgun (WGS) entry which is preliminary data.</text>
</comment>
<dbReference type="SUPFAM" id="SSF52540">
    <property type="entry name" value="P-loop containing nucleoside triphosphate hydrolases"/>
    <property type="match status" value="1"/>
</dbReference>
<dbReference type="Pfam" id="PF00664">
    <property type="entry name" value="ABC_membrane"/>
    <property type="match status" value="1"/>
</dbReference>
<dbReference type="PANTHER" id="PTHR24221:SF654">
    <property type="entry name" value="ATP-BINDING CASSETTE SUB-FAMILY B MEMBER 6"/>
    <property type="match status" value="1"/>
</dbReference>
<evidence type="ECO:0000313" key="14">
    <source>
        <dbReference type="EMBL" id="KFI81089.1"/>
    </source>
</evidence>
<evidence type="ECO:0000256" key="1">
    <source>
        <dbReference type="ARBA" id="ARBA00004429"/>
    </source>
</evidence>
<dbReference type="PROSITE" id="PS50929">
    <property type="entry name" value="ABC_TM1F"/>
    <property type="match status" value="1"/>
</dbReference>
<dbReference type="GO" id="GO:0005886">
    <property type="term" value="C:plasma membrane"/>
    <property type="evidence" value="ECO:0007669"/>
    <property type="project" value="UniProtKB-SubCell"/>
</dbReference>
<dbReference type="RefSeq" id="WP_033497871.1">
    <property type="nucleotide sequence ID" value="NZ_JGZI01000010.1"/>
</dbReference>
<dbReference type="PANTHER" id="PTHR24221">
    <property type="entry name" value="ATP-BINDING CASSETTE SUB-FAMILY B"/>
    <property type="match status" value="1"/>
</dbReference>
<dbReference type="Gene3D" id="3.40.50.300">
    <property type="entry name" value="P-loop containing nucleotide triphosphate hydrolases"/>
    <property type="match status" value="1"/>
</dbReference>
<dbReference type="EMBL" id="JGZI01000010">
    <property type="protein sequence ID" value="KFI81089.1"/>
    <property type="molecule type" value="Genomic_DNA"/>
</dbReference>
<keyword evidence="9 11" id="KW-0472">Membrane</keyword>
<evidence type="ECO:0000256" key="8">
    <source>
        <dbReference type="ARBA" id="ARBA00022989"/>
    </source>
</evidence>
<evidence type="ECO:0000256" key="10">
    <source>
        <dbReference type="ARBA" id="ARBA00023455"/>
    </source>
</evidence>
<dbReference type="GO" id="GO:0016887">
    <property type="term" value="F:ATP hydrolysis activity"/>
    <property type="evidence" value="ECO:0007669"/>
    <property type="project" value="InterPro"/>
</dbReference>
<feature type="domain" description="ABC transmembrane type-1" evidence="13">
    <location>
        <begin position="32"/>
        <end position="312"/>
    </location>
</feature>
<feature type="transmembrane region" description="Helical" evidence="11">
    <location>
        <begin position="32"/>
        <end position="53"/>
    </location>
</feature>
<dbReference type="SMART" id="SM00382">
    <property type="entry name" value="AAA"/>
    <property type="match status" value="1"/>
</dbReference>
<keyword evidence="3" id="KW-1003">Cell membrane</keyword>
<dbReference type="GeneID" id="98300683"/>
<name>A0A087CCT9_9BIFI</name>
<sequence length="589" mass="63068">MSAASAQGKPSLISRYRVMISEEGQSRFTSDIALSAASGIVTGLSLLVLLPASATLSGADTSLGLGFWGWMIMLALLGAAGAVIEYLGAIASYESALDIIRNLLRRVGDKLAKLPIGWFHESSAGNLSRFASQDVMTLGQSVAHLLGKLIQNACCVGVVIIGVLVWDVRLGLILALSVPVMLLMLRLSQYCITRGKHITDPAEQEISDRIVEFGRCQGVLRACGRSTSFKELDEASAASTAAQKTSLWWGTAANLLTGVIGQLIVVLMIVFAARFAMAGTLGPVSAIAFIGLSLRFMQTLEELGGKLLGVEDNRVMLDHLDDIFNAPTLSEPDAPAELSDKGAVSLRDVNFSYLSDHPVLRDVSFDVKPGQMVALVGPSGGGKSTIEKLIARFYDVTSGQIRVGGVAVQDQPVAQLMEQLSIVFQDVYLFDDTLAANIRVGRPSATDQEVQDAGALAGVSEIVDRLPDGWNSRVGEGGHALSGGERQRVSIARALLKQAPIVLLDEATSALDAENERHIMDCVERLRRTSSLLVIAHKLNTIRSADLIIVLDAKGGVVQRGRHEELIGQEGQYASFYAARHRASQWRIA</sequence>
<evidence type="ECO:0000256" key="7">
    <source>
        <dbReference type="ARBA" id="ARBA00022840"/>
    </source>
</evidence>
<evidence type="ECO:0000313" key="15">
    <source>
        <dbReference type="Proteomes" id="UP000029050"/>
    </source>
</evidence>
<dbReference type="PROSITE" id="PS50893">
    <property type="entry name" value="ABC_TRANSPORTER_2"/>
    <property type="match status" value="1"/>
</dbReference>
<dbReference type="Gene3D" id="1.20.1560.10">
    <property type="entry name" value="ABC transporter type 1, transmembrane domain"/>
    <property type="match status" value="1"/>
</dbReference>
<dbReference type="InterPro" id="IPR027417">
    <property type="entry name" value="P-loop_NTPase"/>
</dbReference>
<keyword evidence="5 11" id="KW-0812">Transmembrane</keyword>
<dbReference type="InterPro" id="IPR003439">
    <property type="entry name" value="ABC_transporter-like_ATP-bd"/>
</dbReference>
<comment type="similarity">
    <text evidence="10">Belongs to the ABC transporter superfamily. Siderophore-Fe(3+) uptake transporter (SIUT) (TC 3.A.1.21) family.</text>
</comment>
<feature type="transmembrane region" description="Helical" evidence="11">
    <location>
        <begin position="247"/>
        <end position="269"/>
    </location>
</feature>
<dbReference type="AlphaFoldDB" id="A0A087CCT9"/>
<protein>
    <submittedName>
        <fullName evidence="14">ABC transporter, ATP-binding protein</fullName>
        <ecNumber evidence="14">3.6.3.42</ecNumber>
    </submittedName>
</protein>
<keyword evidence="7 14" id="KW-0067">ATP-binding</keyword>
<accession>A0A087CCT9</accession>
<dbReference type="STRING" id="218140.BPSY_1494"/>
<evidence type="ECO:0000256" key="2">
    <source>
        <dbReference type="ARBA" id="ARBA00022448"/>
    </source>
</evidence>
<evidence type="ECO:0000256" key="6">
    <source>
        <dbReference type="ARBA" id="ARBA00022741"/>
    </source>
</evidence>
<dbReference type="InterPro" id="IPR011527">
    <property type="entry name" value="ABC1_TM_dom"/>
</dbReference>
<keyword evidence="15" id="KW-1185">Reference proteome</keyword>
<organism evidence="14 15">
    <name type="scientific">Bifidobacterium psychraerophilum</name>
    <dbReference type="NCBI Taxonomy" id="218140"/>
    <lineage>
        <taxon>Bacteria</taxon>
        <taxon>Bacillati</taxon>
        <taxon>Actinomycetota</taxon>
        <taxon>Actinomycetes</taxon>
        <taxon>Bifidobacteriales</taxon>
        <taxon>Bifidobacteriaceae</taxon>
        <taxon>Bifidobacterium</taxon>
    </lineage>
</organism>
<keyword evidence="8 11" id="KW-1133">Transmembrane helix</keyword>
<evidence type="ECO:0000256" key="11">
    <source>
        <dbReference type="SAM" id="Phobius"/>
    </source>
</evidence>
<dbReference type="Proteomes" id="UP000029050">
    <property type="component" value="Unassembled WGS sequence"/>
</dbReference>
<evidence type="ECO:0000256" key="5">
    <source>
        <dbReference type="ARBA" id="ARBA00022692"/>
    </source>
</evidence>
<dbReference type="InterPro" id="IPR017871">
    <property type="entry name" value="ABC_transporter-like_CS"/>
</dbReference>
<reference evidence="14 15" key="1">
    <citation type="submission" date="2014-03" db="EMBL/GenBank/DDBJ databases">
        <title>Genomics of Bifidobacteria.</title>
        <authorList>
            <person name="Ventura M."/>
            <person name="Milani C."/>
            <person name="Lugli G.A."/>
        </authorList>
    </citation>
    <scope>NUCLEOTIDE SEQUENCE [LARGE SCALE GENOMIC DNA]</scope>
    <source>
        <strain evidence="14 15">LMG 21775</strain>
    </source>
</reference>
<dbReference type="Pfam" id="PF00005">
    <property type="entry name" value="ABC_tran"/>
    <property type="match status" value="1"/>
</dbReference>
<dbReference type="SUPFAM" id="SSF90123">
    <property type="entry name" value="ABC transporter transmembrane region"/>
    <property type="match status" value="1"/>
</dbReference>
<keyword evidence="14" id="KW-0378">Hydrolase</keyword>
<evidence type="ECO:0000256" key="3">
    <source>
        <dbReference type="ARBA" id="ARBA00022475"/>
    </source>
</evidence>
<keyword evidence="2" id="KW-0813">Transport</keyword>
<feature type="transmembrane region" description="Helical" evidence="11">
    <location>
        <begin position="65"/>
        <end position="87"/>
    </location>
</feature>
<keyword evidence="4" id="KW-0997">Cell inner membrane</keyword>
<dbReference type="InterPro" id="IPR003593">
    <property type="entry name" value="AAA+_ATPase"/>
</dbReference>
<feature type="domain" description="ABC transporter" evidence="12">
    <location>
        <begin position="344"/>
        <end position="579"/>
    </location>
</feature>
<dbReference type="EC" id="3.6.3.42" evidence="14"/>
<dbReference type="GO" id="GO:0005524">
    <property type="term" value="F:ATP binding"/>
    <property type="evidence" value="ECO:0007669"/>
    <property type="project" value="UniProtKB-KW"/>
</dbReference>
<evidence type="ECO:0000259" key="12">
    <source>
        <dbReference type="PROSITE" id="PS50893"/>
    </source>
</evidence>
<evidence type="ECO:0000259" key="13">
    <source>
        <dbReference type="PROSITE" id="PS50929"/>
    </source>
</evidence>
<feature type="transmembrane region" description="Helical" evidence="11">
    <location>
        <begin position="275"/>
        <end position="297"/>
    </location>
</feature>
<proteinExistence type="inferred from homology"/>
<dbReference type="InterPro" id="IPR039421">
    <property type="entry name" value="Type_1_exporter"/>
</dbReference>
<dbReference type="InterPro" id="IPR036640">
    <property type="entry name" value="ABC1_TM_sf"/>
</dbReference>
<evidence type="ECO:0000256" key="4">
    <source>
        <dbReference type="ARBA" id="ARBA00022519"/>
    </source>
</evidence>
<dbReference type="PROSITE" id="PS00211">
    <property type="entry name" value="ABC_TRANSPORTER_1"/>
    <property type="match status" value="1"/>
</dbReference>
<gene>
    <name evidence="14" type="ORF">BPSY_1494</name>
</gene>
<dbReference type="eggNOG" id="COG1132">
    <property type="taxonomic scope" value="Bacteria"/>
</dbReference>
<dbReference type="FunFam" id="3.40.50.300:FF:000221">
    <property type="entry name" value="Multidrug ABC transporter ATP-binding protein"/>
    <property type="match status" value="1"/>
</dbReference>